<keyword evidence="4" id="KW-1185">Reference proteome</keyword>
<evidence type="ECO:0000313" key="4">
    <source>
        <dbReference type="Proteomes" id="UP001642409"/>
    </source>
</evidence>
<protein>
    <submittedName>
        <fullName evidence="3">Hypothetical_protein</fullName>
    </submittedName>
</protein>
<proteinExistence type="predicted"/>
<reference evidence="3 4" key="2">
    <citation type="submission" date="2024-07" db="EMBL/GenBank/DDBJ databases">
        <authorList>
            <person name="Akdeniz Z."/>
        </authorList>
    </citation>
    <scope>NUCLEOTIDE SEQUENCE [LARGE SCALE GENOMIC DNA]</scope>
</reference>
<name>A0AA86NYQ4_9EUKA</name>
<comment type="caution">
    <text evidence="2">The sequence shown here is derived from an EMBL/GenBank/DDBJ whole genome shotgun (WGS) entry which is preliminary data.</text>
</comment>
<feature type="coiled-coil region" evidence="1">
    <location>
        <begin position="255"/>
        <end position="336"/>
    </location>
</feature>
<gene>
    <name evidence="2" type="ORF">HINF_LOCUS16153</name>
    <name evidence="3" type="ORF">HINF_LOCUS73555</name>
</gene>
<evidence type="ECO:0000313" key="2">
    <source>
        <dbReference type="EMBL" id="CAI9928508.1"/>
    </source>
</evidence>
<reference evidence="2" key="1">
    <citation type="submission" date="2023-06" db="EMBL/GenBank/DDBJ databases">
        <authorList>
            <person name="Kurt Z."/>
        </authorList>
    </citation>
    <scope>NUCLEOTIDE SEQUENCE</scope>
</reference>
<dbReference type="EMBL" id="CATOUU010000406">
    <property type="protein sequence ID" value="CAI9928508.1"/>
    <property type="molecule type" value="Genomic_DNA"/>
</dbReference>
<dbReference type="AlphaFoldDB" id="A0AA86NYQ4"/>
<evidence type="ECO:0000313" key="3">
    <source>
        <dbReference type="EMBL" id="CAL6106051.1"/>
    </source>
</evidence>
<evidence type="ECO:0000256" key="1">
    <source>
        <dbReference type="SAM" id="Coils"/>
    </source>
</evidence>
<organism evidence="2">
    <name type="scientific">Hexamita inflata</name>
    <dbReference type="NCBI Taxonomy" id="28002"/>
    <lineage>
        <taxon>Eukaryota</taxon>
        <taxon>Metamonada</taxon>
        <taxon>Diplomonadida</taxon>
        <taxon>Hexamitidae</taxon>
        <taxon>Hexamitinae</taxon>
        <taxon>Hexamita</taxon>
    </lineage>
</organism>
<accession>A0AA86NYQ4</accession>
<feature type="coiled-coil region" evidence="1">
    <location>
        <begin position="105"/>
        <end position="178"/>
    </location>
</feature>
<sequence length="460" mass="55169">MSLLEQIAAKRLGIELSDLNQQQSEKYLKIYKDPLVASEITSLQHQLAIQLRKQIQEEVINIQTNGLQKGEFILNKRNEELLQYYHDEQNVTIVAADVHGFLKQLQAEKCKMQELIRESDKFEQTMRKYAEKEEKKTIKVNAQTKDDPTDIKEEAKTIENENDKENKRIERLRQLEKENQLKVSQTKQKLDQRLQQADLIKEKSLNEKKQVYKKRVHSYNDKAERILQNKELLEYQRLQKELDYLKESQKSPVPVEIEEQTMKDTKERLEKVKQHRQEEDQKMFEKIEEKRKQLESITLKVQEQKKIKLEKIQLNCQQLERKQQKALDYKEQLMQQELYEKKIKMKINTENAEKLKAKEDKKKMDQYKQTASIQAKKKDDITKERIEMITKMEEMQKQRMLREFGSDVGDKLHKCQQEILQKRAHLLALKHQAQFICDQEKKAEIEKQIMIVRQEISSFK</sequence>
<dbReference type="Proteomes" id="UP001642409">
    <property type="component" value="Unassembled WGS sequence"/>
</dbReference>
<dbReference type="EMBL" id="CAXDID020000605">
    <property type="protein sequence ID" value="CAL6106051.1"/>
    <property type="molecule type" value="Genomic_DNA"/>
</dbReference>
<keyword evidence="1" id="KW-0175">Coiled coil</keyword>